<dbReference type="HOGENOM" id="CLU_036849_2_1_1"/>
<keyword evidence="10" id="KW-0443">Lipid metabolism</keyword>
<dbReference type="EMBL" id="AFYH01225398">
    <property type="status" value="NOT_ANNOTATED_CDS"/>
    <property type="molecule type" value="Genomic_DNA"/>
</dbReference>
<protein>
    <recommendedName>
        <fullName evidence="13">Hexosyltransferase</fullName>
        <ecNumber evidence="13">2.4.1.-</ecNumber>
    </recommendedName>
</protein>
<evidence type="ECO:0000256" key="9">
    <source>
        <dbReference type="ARBA" id="ARBA00023034"/>
    </source>
</evidence>
<dbReference type="FunFam" id="3.90.550.50:FF:000001">
    <property type="entry name" value="Hexosyltransferase"/>
    <property type="match status" value="1"/>
</dbReference>
<evidence type="ECO:0000256" key="7">
    <source>
        <dbReference type="ARBA" id="ARBA00022968"/>
    </source>
</evidence>
<evidence type="ECO:0000256" key="3">
    <source>
        <dbReference type="ARBA" id="ARBA00008661"/>
    </source>
</evidence>
<dbReference type="GO" id="GO:0000139">
    <property type="term" value="C:Golgi membrane"/>
    <property type="evidence" value="ECO:0007669"/>
    <property type="project" value="UniProtKB-SubCell"/>
</dbReference>
<dbReference type="GeneTree" id="ENSGT00940000155117"/>
<evidence type="ECO:0000256" key="13">
    <source>
        <dbReference type="RuleBase" id="RU363063"/>
    </source>
</evidence>
<keyword evidence="7" id="KW-0735">Signal-anchor</keyword>
<evidence type="ECO:0000313" key="16">
    <source>
        <dbReference type="Proteomes" id="UP000008672"/>
    </source>
</evidence>
<evidence type="ECO:0000256" key="5">
    <source>
        <dbReference type="ARBA" id="ARBA00022679"/>
    </source>
</evidence>
<name>H3AAZ2_LATCH</name>
<dbReference type="OMA" id="CLNIAHI"/>
<comment type="similarity">
    <text evidence="3 13">Belongs to the glycosyltransferase 31 family.</text>
</comment>
<comment type="pathway">
    <text evidence="2">Protein modification; protein glycosylation.</text>
</comment>
<reference evidence="15" key="2">
    <citation type="submission" date="2025-08" db="UniProtKB">
        <authorList>
            <consortium name="Ensembl"/>
        </authorList>
    </citation>
    <scope>IDENTIFICATION</scope>
</reference>
<dbReference type="GO" id="GO:0008499">
    <property type="term" value="F:N-acetyl-beta-D-glucosaminide beta-(1,3)-galactosyltransferase activity"/>
    <property type="evidence" value="ECO:0007669"/>
    <property type="project" value="TreeGrafter"/>
</dbReference>
<evidence type="ECO:0000256" key="10">
    <source>
        <dbReference type="ARBA" id="ARBA00023098"/>
    </source>
</evidence>
<evidence type="ECO:0000256" key="12">
    <source>
        <dbReference type="ARBA" id="ARBA00023180"/>
    </source>
</evidence>
<proteinExistence type="inferred from homology"/>
<dbReference type="Gene3D" id="3.90.550.50">
    <property type="match status" value="1"/>
</dbReference>
<organism evidence="15 16">
    <name type="scientific">Latimeria chalumnae</name>
    <name type="common">Coelacanth</name>
    <dbReference type="NCBI Taxonomy" id="7897"/>
    <lineage>
        <taxon>Eukaryota</taxon>
        <taxon>Metazoa</taxon>
        <taxon>Chordata</taxon>
        <taxon>Craniata</taxon>
        <taxon>Vertebrata</taxon>
        <taxon>Euteleostomi</taxon>
        <taxon>Coelacanthiformes</taxon>
        <taxon>Coelacanthidae</taxon>
        <taxon>Latimeria</taxon>
    </lineage>
</organism>
<comment type="subcellular location">
    <subcellularLocation>
        <location evidence="1 13">Golgi apparatus membrane</location>
        <topology evidence="1 13">Single-pass type II membrane protein</topology>
    </subcellularLocation>
</comment>
<dbReference type="EC" id="2.4.1.-" evidence="13"/>
<keyword evidence="5" id="KW-0808">Transferase</keyword>
<accession>H3AAZ2</accession>
<dbReference type="InParanoid" id="H3AAZ2"/>
<dbReference type="PANTHER" id="PTHR11214">
    <property type="entry name" value="BETA-1,3-N-ACETYLGLUCOSAMINYLTRANSFERASE"/>
    <property type="match status" value="1"/>
</dbReference>
<dbReference type="Proteomes" id="UP000008672">
    <property type="component" value="Unassembled WGS sequence"/>
</dbReference>
<feature type="domain" description="Beta-1,3-galactosyltransferase 2 N-terminal" evidence="14">
    <location>
        <begin position="37"/>
        <end position="58"/>
    </location>
</feature>
<dbReference type="GO" id="GO:0006629">
    <property type="term" value="P:lipid metabolic process"/>
    <property type="evidence" value="ECO:0007669"/>
    <property type="project" value="UniProtKB-KW"/>
</dbReference>
<keyword evidence="12" id="KW-0325">Glycoprotein</keyword>
<evidence type="ECO:0000256" key="1">
    <source>
        <dbReference type="ARBA" id="ARBA00004323"/>
    </source>
</evidence>
<keyword evidence="9 13" id="KW-0333">Golgi apparatus</keyword>
<dbReference type="Pfam" id="PF01762">
    <property type="entry name" value="Galactosyl_T"/>
    <property type="match status" value="1"/>
</dbReference>
<evidence type="ECO:0000313" key="15">
    <source>
        <dbReference type="Ensembl" id="ENSLACP00000006813.1"/>
    </source>
</evidence>
<sequence>ASFSRKKIIKRSLQVFGLLCFCLFGFILAQEMPWKRKEHYNYIINEPDKCKNKKPFLVLLIPTRPVEASARSAIRETWGNETLIPGVTIIRLFFLGLPVTIVEPLQQLIEEESAVHHDIIQRNFLDTYHNLTIKTVTAMEWLVDFCPDADYAMKVDTDMFLNVEKLVKSLLNPDVPTRQNFFTGFPYVGRAPVRDKNSKWYIPRDVFPEETYPPFCSGTGYVFSVNVVQKILDASCLIKSVHLEDVYIGMCLNIAHITITHPPHSLFHVSYVKYDRCTYRNLITSHYFKPHAIVKTWADFQKGKVLCPSA</sequence>
<keyword evidence="4 13" id="KW-0328">Glycosyltransferase</keyword>
<evidence type="ECO:0000256" key="11">
    <source>
        <dbReference type="ARBA" id="ARBA00023136"/>
    </source>
</evidence>
<evidence type="ECO:0000256" key="4">
    <source>
        <dbReference type="ARBA" id="ARBA00022676"/>
    </source>
</evidence>
<dbReference type="InterPro" id="IPR002659">
    <property type="entry name" value="Glyco_trans_31"/>
</dbReference>
<keyword evidence="6" id="KW-0812">Transmembrane</keyword>
<keyword evidence="16" id="KW-1185">Reference proteome</keyword>
<dbReference type="GO" id="GO:0006493">
    <property type="term" value="P:protein O-linked glycosylation"/>
    <property type="evidence" value="ECO:0007669"/>
    <property type="project" value="TreeGrafter"/>
</dbReference>
<evidence type="ECO:0000256" key="8">
    <source>
        <dbReference type="ARBA" id="ARBA00022989"/>
    </source>
</evidence>
<evidence type="ECO:0000256" key="2">
    <source>
        <dbReference type="ARBA" id="ARBA00004922"/>
    </source>
</evidence>
<keyword evidence="11" id="KW-0472">Membrane</keyword>
<dbReference type="AlphaFoldDB" id="H3AAZ2"/>
<reference evidence="15" key="3">
    <citation type="submission" date="2025-09" db="UniProtKB">
        <authorList>
            <consortium name="Ensembl"/>
        </authorList>
    </citation>
    <scope>IDENTIFICATION</scope>
</reference>
<dbReference type="InterPro" id="IPR045821">
    <property type="entry name" value="B3GT2_N"/>
</dbReference>
<evidence type="ECO:0000259" key="14">
    <source>
        <dbReference type="Pfam" id="PF19341"/>
    </source>
</evidence>
<dbReference type="PANTHER" id="PTHR11214:SF361">
    <property type="entry name" value="HEXOSYLTRANSFERASE"/>
    <property type="match status" value="1"/>
</dbReference>
<reference evidence="16" key="1">
    <citation type="submission" date="2011-08" db="EMBL/GenBank/DDBJ databases">
        <title>The draft genome of Latimeria chalumnae.</title>
        <authorList>
            <person name="Di Palma F."/>
            <person name="Alfoldi J."/>
            <person name="Johnson J."/>
            <person name="Berlin A."/>
            <person name="Gnerre S."/>
            <person name="Jaffe D."/>
            <person name="MacCallum I."/>
            <person name="Young S."/>
            <person name="Walker B.J."/>
            <person name="Lander E."/>
            <person name="Lindblad-Toh K."/>
        </authorList>
    </citation>
    <scope>NUCLEOTIDE SEQUENCE [LARGE SCALE GENOMIC DNA]</scope>
    <source>
        <strain evidence="16">Wild caught</strain>
    </source>
</reference>
<evidence type="ECO:0000256" key="6">
    <source>
        <dbReference type="ARBA" id="ARBA00022692"/>
    </source>
</evidence>
<keyword evidence="8" id="KW-1133">Transmembrane helix</keyword>
<dbReference type="eggNOG" id="KOG2287">
    <property type="taxonomic scope" value="Eukaryota"/>
</dbReference>
<dbReference type="Ensembl" id="ENSLACT00000006871.1">
    <property type="protein sequence ID" value="ENSLACP00000006813.1"/>
    <property type="gene ID" value="ENSLACG00000006047.1"/>
</dbReference>
<dbReference type="Pfam" id="PF19341">
    <property type="entry name" value="B3GALT2_N"/>
    <property type="match status" value="1"/>
</dbReference>